<evidence type="ECO:0000259" key="7">
    <source>
        <dbReference type="PROSITE" id="PS51007"/>
    </source>
</evidence>
<keyword evidence="1 4" id="KW-0349">Heme</keyword>
<dbReference type="InterPro" id="IPR009056">
    <property type="entry name" value="Cyt_c-like_dom"/>
</dbReference>
<keyword evidence="9" id="KW-1185">Reference proteome</keyword>
<dbReference type="GO" id="GO:0020037">
    <property type="term" value="F:heme binding"/>
    <property type="evidence" value="ECO:0007669"/>
    <property type="project" value="InterPro"/>
</dbReference>
<dbReference type="OrthoDB" id="9811281at2"/>
<dbReference type="PANTHER" id="PTHR33751">
    <property type="entry name" value="CBB3-TYPE CYTOCHROME C OXIDASE SUBUNIT FIXP"/>
    <property type="match status" value="1"/>
</dbReference>
<dbReference type="InterPro" id="IPR032858">
    <property type="entry name" value="CcoP_N"/>
</dbReference>
<keyword evidence="2 4" id="KW-0479">Metal-binding</keyword>
<evidence type="ECO:0000256" key="6">
    <source>
        <dbReference type="SAM" id="Phobius"/>
    </source>
</evidence>
<dbReference type="InterPro" id="IPR036909">
    <property type="entry name" value="Cyt_c-like_dom_sf"/>
</dbReference>
<accession>A0A2T6ACV4</accession>
<feature type="coiled-coil region" evidence="5">
    <location>
        <begin position="157"/>
        <end position="184"/>
    </location>
</feature>
<dbReference type="Gene3D" id="1.10.760.10">
    <property type="entry name" value="Cytochrome c-like domain"/>
    <property type="match status" value="1"/>
</dbReference>
<dbReference type="SUPFAM" id="SSF46626">
    <property type="entry name" value="Cytochrome c"/>
    <property type="match status" value="1"/>
</dbReference>
<evidence type="ECO:0000256" key="5">
    <source>
        <dbReference type="SAM" id="Coils"/>
    </source>
</evidence>
<dbReference type="GO" id="GO:0046872">
    <property type="term" value="F:metal ion binding"/>
    <property type="evidence" value="ECO:0007669"/>
    <property type="project" value="UniProtKB-KW"/>
</dbReference>
<evidence type="ECO:0000256" key="2">
    <source>
        <dbReference type="ARBA" id="ARBA00022723"/>
    </source>
</evidence>
<keyword evidence="6" id="KW-0812">Transmembrane</keyword>
<gene>
    <name evidence="8" type="ORF">C8P64_3154</name>
</gene>
<dbReference type="EMBL" id="QBKQ01000004">
    <property type="protein sequence ID" value="PTX41655.1"/>
    <property type="molecule type" value="Genomic_DNA"/>
</dbReference>
<dbReference type="RefSeq" id="WP_108173029.1">
    <property type="nucleotide sequence ID" value="NZ_QBKQ01000004.1"/>
</dbReference>
<dbReference type="InterPro" id="IPR050597">
    <property type="entry name" value="Cytochrome_c_Oxidase_Subunit"/>
</dbReference>
<feature type="transmembrane region" description="Helical" evidence="6">
    <location>
        <begin position="38"/>
        <end position="60"/>
    </location>
</feature>
<feature type="domain" description="Cytochrome c" evidence="7">
    <location>
        <begin position="194"/>
        <end position="274"/>
    </location>
</feature>
<dbReference type="Pfam" id="PF14715">
    <property type="entry name" value="FixP_N"/>
    <property type="match status" value="1"/>
</dbReference>
<evidence type="ECO:0000256" key="1">
    <source>
        <dbReference type="ARBA" id="ARBA00022617"/>
    </source>
</evidence>
<organism evidence="8 9">
    <name type="scientific">Christiangramia gaetbulicola</name>
    <dbReference type="NCBI Taxonomy" id="703340"/>
    <lineage>
        <taxon>Bacteria</taxon>
        <taxon>Pseudomonadati</taxon>
        <taxon>Bacteroidota</taxon>
        <taxon>Flavobacteriia</taxon>
        <taxon>Flavobacteriales</taxon>
        <taxon>Flavobacteriaceae</taxon>
        <taxon>Christiangramia</taxon>
    </lineage>
</organism>
<sequence>MKRLFSALRIAGLLALAIILANATLETGDQNIFEAYPIIWLILGVVLLIGISIEVSVAALDRTLYMSLKPEARAEYDKELALKEQNRFAWFKNTYEKLLDKKPLEKEEEIILDHNYDGIKELDNNLPPWWLYGFYATIIFAGIYLARYHIFDGSTQKEEYLIEVAEAKAAVEEYKKNAKGLIDANTVELLTGEADINSGKAIFSGNCAACHKIDGGGGIGPNLTDSYWILGGGIKNVFNTISEGGRAGKGMVAWKTDLNPEEIAQVASYVLSLHGTTPADAKEPQGELWVDPDARVDEVEVEMTDTSSVEIEMDYKAENILE</sequence>
<evidence type="ECO:0000313" key="9">
    <source>
        <dbReference type="Proteomes" id="UP000244174"/>
    </source>
</evidence>
<evidence type="ECO:0000313" key="8">
    <source>
        <dbReference type="EMBL" id="PTX41655.1"/>
    </source>
</evidence>
<dbReference type="AlphaFoldDB" id="A0A2T6ACV4"/>
<keyword evidence="5" id="KW-0175">Coiled coil</keyword>
<comment type="caution">
    <text evidence="8">The sequence shown here is derived from an EMBL/GenBank/DDBJ whole genome shotgun (WGS) entry which is preliminary data.</text>
</comment>
<dbReference type="Pfam" id="PF13442">
    <property type="entry name" value="Cytochrome_CBB3"/>
    <property type="match status" value="1"/>
</dbReference>
<dbReference type="Proteomes" id="UP000244174">
    <property type="component" value="Unassembled WGS sequence"/>
</dbReference>
<name>A0A2T6ACV4_9FLAO</name>
<feature type="transmembrane region" description="Helical" evidence="6">
    <location>
        <begin position="129"/>
        <end position="146"/>
    </location>
</feature>
<keyword evidence="3 4" id="KW-0408">Iron</keyword>
<proteinExistence type="predicted"/>
<dbReference type="PROSITE" id="PS51007">
    <property type="entry name" value="CYTC"/>
    <property type="match status" value="1"/>
</dbReference>
<keyword evidence="6" id="KW-1133">Transmembrane helix</keyword>
<dbReference type="GO" id="GO:0009055">
    <property type="term" value="F:electron transfer activity"/>
    <property type="evidence" value="ECO:0007669"/>
    <property type="project" value="InterPro"/>
</dbReference>
<evidence type="ECO:0000256" key="3">
    <source>
        <dbReference type="ARBA" id="ARBA00023004"/>
    </source>
</evidence>
<dbReference type="PANTHER" id="PTHR33751:SF1">
    <property type="entry name" value="CBB3-TYPE CYTOCHROME C OXIDASE SUBUNIT FIXP"/>
    <property type="match status" value="1"/>
</dbReference>
<dbReference type="InterPro" id="IPR038414">
    <property type="entry name" value="CcoP_N_sf"/>
</dbReference>
<dbReference type="Gene3D" id="6.10.280.130">
    <property type="match status" value="1"/>
</dbReference>
<keyword evidence="6" id="KW-0472">Membrane</keyword>
<protein>
    <submittedName>
        <fullName evidence="8">Cytochrome c oxidase cbb3-type subunit 3</fullName>
    </submittedName>
</protein>
<evidence type="ECO:0000256" key="4">
    <source>
        <dbReference type="PROSITE-ProRule" id="PRU00433"/>
    </source>
</evidence>
<reference evidence="8 9" key="1">
    <citation type="submission" date="2018-04" db="EMBL/GenBank/DDBJ databases">
        <title>Genomic Encyclopedia of Archaeal and Bacterial Type Strains, Phase II (KMG-II): from individual species to whole genera.</title>
        <authorList>
            <person name="Goeker M."/>
        </authorList>
    </citation>
    <scope>NUCLEOTIDE SEQUENCE [LARGE SCALE GENOMIC DNA]</scope>
    <source>
        <strain evidence="8 9">DSM 23082</strain>
    </source>
</reference>